<evidence type="ECO:0000259" key="1">
    <source>
        <dbReference type="Pfam" id="PF24705"/>
    </source>
</evidence>
<dbReference type="OrthoDB" id="3837939at2"/>
<sequence>MTAADLPARFRPVIEQVVERIAAGDFAGLARDYSRSGQDLGLWAREHPATFIPMPPEAWHHVDAYFLADHGVWKVDVDLWSQEEGRSDMTLQVKVWEEADAIKLTIDDLHTL</sequence>
<evidence type="ECO:0000313" key="2">
    <source>
        <dbReference type="EMBL" id="RQX17495.1"/>
    </source>
</evidence>
<evidence type="ECO:0000313" key="3">
    <source>
        <dbReference type="Proteomes" id="UP000278981"/>
    </source>
</evidence>
<dbReference type="InterPro" id="IPR056085">
    <property type="entry name" value="DUF7668"/>
</dbReference>
<protein>
    <recommendedName>
        <fullName evidence="1">DUF7668 domain-containing protein</fullName>
    </recommendedName>
</protein>
<accession>A0A3N9XWL3</accession>
<name>A0A3N9XWL3_9ACTN</name>
<organism evidence="2 3">
    <name type="scientific">Micromonospora ureilytica</name>
    <dbReference type="NCBI Taxonomy" id="709868"/>
    <lineage>
        <taxon>Bacteria</taxon>
        <taxon>Bacillati</taxon>
        <taxon>Actinomycetota</taxon>
        <taxon>Actinomycetes</taxon>
        <taxon>Micromonosporales</taxon>
        <taxon>Micromonosporaceae</taxon>
        <taxon>Micromonospora</taxon>
    </lineage>
</organism>
<proteinExistence type="predicted"/>
<dbReference type="AlphaFoldDB" id="A0A3N9XWL3"/>
<feature type="domain" description="DUF7668" evidence="1">
    <location>
        <begin position="18"/>
        <end position="111"/>
    </location>
</feature>
<dbReference type="RefSeq" id="WP_124818818.1">
    <property type="nucleotide sequence ID" value="NZ_QDGB01000217.1"/>
</dbReference>
<comment type="caution">
    <text evidence="2">The sequence shown here is derived from an EMBL/GenBank/DDBJ whole genome shotgun (WGS) entry which is preliminary data.</text>
</comment>
<dbReference type="Pfam" id="PF24705">
    <property type="entry name" value="DUF7668"/>
    <property type="match status" value="1"/>
</dbReference>
<gene>
    <name evidence="2" type="ORF">DDE19_11235</name>
</gene>
<dbReference type="EMBL" id="QDGB01000217">
    <property type="protein sequence ID" value="RQX17495.1"/>
    <property type="molecule type" value="Genomic_DNA"/>
</dbReference>
<dbReference type="Proteomes" id="UP000278981">
    <property type="component" value="Unassembled WGS sequence"/>
</dbReference>
<reference evidence="2 3" key="1">
    <citation type="submission" date="2018-04" db="EMBL/GenBank/DDBJ databases">
        <title>Micromonosporas from Atacama Desert.</title>
        <authorList>
            <person name="Carro L."/>
            <person name="Klenk H.-P."/>
            <person name="Goodfellow M."/>
        </authorList>
    </citation>
    <scope>NUCLEOTIDE SEQUENCE [LARGE SCALE GENOMIC DNA]</scope>
    <source>
        <strain evidence="2 3">LB19</strain>
    </source>
</reference>